<accession>B1ZZY0</accession>
<dbReference type="KEGG" id="ote:Oter_4042"/>
<gene>
    <name evidence="2" type="ordered locus">Oter_4042</name>
</gene>
<evidence type="ECO:0000313" key="2">
    <source>
        <dbReference type="EMBL" id="ACB77316.1"/>
    </source>
</evidence>
<dbReference type="EMBL" id="CP001032">
    <property type="protein sequence ID" value="ACB77316.1"/>
    <property type="molecule type" value="Genomic_DNA"/>
</dbReference>
<dbReference type="HOGENOM" id="CLU_683027_0_0_0"/>
<dbReference type="AlphaFoldDB" id="B1ZZY0"/>
<name>B1ZZY0_OPITP</name>
<evidence type="ECO:0000256" key="1">
    <source>
        <dbReference type="SAM" id="SignalP"/>
    </source>
</evidence>
<dbReference type="Pfam" id="PF11739">
    <property type="entry name" value="YdbH-like"/>
    <property type="match status" value="1"/>
</dbReference>
<protein>
    <submittedName>
        <fullName evidence="2">Uncharacterized protein</fullName>
    </submittedName>
</protein>
<dbReference type="STRING" id="452637.Oter_4042"/>
<reference evidence="2 3" key="1">
    <citation type="journal article" date="2011" name="J. Bacteriol.">
        <title>Genome sequence of the verrucomicrobium Opitutus terrae PB90-1, an abundant inhabitant of rice paddy soil ecosystems.</title>
        <authorList>
            <person name="van Passel M.W."/>
            <person name="Kant R."/>
            <person name="Palva A."/>
            <person name="Copeland A."/>
            <person name="Lucas S."/>
            <person name="Lapidus A."/>
            <person name="Glavina del Rio T."/>
            <person name="Pitluck S."/>
            <person name="Goltsman E."/>
            <person name="Clum A."/>
            <person name="Sun H."/>
            <person name="Schmutz J."/>
            <person name="Larimer F.W."/>
            <person name="Land M.L."/>
            <person name="Hauser L."/>
            <person name="Kyrpides N."/>
            <person name="Mikhailova N."/>
            <person name="Richardson P.P."/>
            <person name="Janssen P.H."/>
            <person name="de Vos W.M."/>
            <person name="Smidt H."/>
        </authorList>
    </citation>
    <scope>NUCLEOTIDE SEQUENCE [LARGE SCALE GENOMIC DNA]</scope>
    <source>
        <strain evidence="3">DSM 11246 / JCM 15787 / PB90-1</strain>
    </source>
</reference>
<organism evidence="2 3">
    <name type="scientific">Opitutus terrae (strain DSM 11246 / JCM 15787 / PB90-1)</name>
    <dbReference type="NCBI Taxonomy" id="452637"/>
    <lineage>
        <taxon>Bacteria</taxon>
        <taxon>Pseudomonadati</taxon>
        <taxon>Verrucomicrobiota</taxon>
        <taxon>Opitutia</taxon>
        <taxon>Opitutales</taxon>
        <taxon>Opitutaceae</taxon>
        <taxon>Opitutus</taxon>
    </lineage>
</organism>
<feature type="chain" id="PRO_5002774640" evidence="1">
    <location>
        <begin position="27"/>
        <end position="403"/>
    </location>
</feature>
<dbReference type="InterPro" id="IPR021730">
    <property type="entry name" value="YdbH"/>
</dbReference>
<feature type="signal peptide" evidence="1">
    <location>
        <begin position="1"/>
        <end position="26"/>
    </location>
</feature>
<proteinExistence type="predicted"/>
<keyword evidence="3" id="KW-1185">Reference proteome</keyword>
<dbReference type="eggNOG" id="ENOG50321N9">
    <property type="taxonomic scope" value="Bacteria"/>
</dbReference>
<dbReference type="Proteomes" id="UP000007013">
    <property type="component" value="Chromosome"/>
</dbReference>
<sequence length="403" mass="42648">MRGGNDRRLFLAAAVALLVWTLPARAAAQWQVPPLDGSVSGATSLKLLPNSPKLTWRVSVATPEPGKRVARIAVEGDGTHLELELELHAATGNGTWALSAGRLDAGTWWRALAPKLGAAAEGVTAEGVVELEGKGEWREGGPMGVVKVVWREGGLRHEADGWALAQLAVAGDFAIDAARREVRSEGPFELTIGTITTTRFGARNFLLRALLEAAATLVVREARIEIAGGDVTLDPCTVPLSPLVLDLKLRLTRVGLQDLAALVPDALAAASGRVDGVVGLRWSEAEGLQMREGHLAVRKDEPAEVRLAPTPGLISASLPAEVLKHYPGLGQIETGEIPLRAELLEVTFTPDGDSEGRTAHVHLAGGPVDPKLRAPVDLTVNVRGPLESLIKLGTSHRLQFGGR</sequence>
<evidence type="ECO:0000313" key="3">
    <source>
        <dbReference type="Proteomes" id="UP000007013"/>
    </source>
</evidence>
<keyword evidence="1" id="KW-0732">Signal</keyword>